<dbReference type="Proteomes" id="UP000648257">
    <property type="component" value="Unassembled WGS sequence"/>
</dbReference>
<evidence type="ECO:0000256" key="2">
    <source>
        <dbReference type="ARBA" id="ARBA00022481"/>
    </source>
</evidence>
<gene>
    <name evidence="7" type="ORF">H8K52_16365</name>
</gene>
<evidence type="ECO:0000256" key="3">
    <source>
        <dbReference type="ARBA" id="ARBA00022692"/>
    </source>
</evidence>
<dbReference type="Pfam" id="PF07963">
    <property type="entry name" value="N_methyl"/>
    <property type="match status" value="1"/>
</dbReference>
<dbReference type="EMBL" id="JACOFW010000022">
    <property type="protein sequence ID" value="MBC3808916.1"/>
    <property type="molecule type" value="Genomic_DNA"/>
</dbReference>
<evidence type="ECO:0000256" key="1">
    <source>
        <dbReference type="ARBA" id="ARBA00004167"/>
    </source>
</evidence>
<evidence type="ECO:0000313" key="7">
    <source>
        <dbReference type="EMBL" id="MBC3808916.1"/>
    </source>
</evidence>
<keyword evidence="5 6" id="KW-0472">Membrane</keyword>
<keyword evidence="2" id="KW-0488">Methylation</keyword>
<comment type="subcellular location">
    <subcellularLocation>
        <location evidence="1">Membrane</location>
        <topology evidence="1">Single-pass membrane protein</topology>
    </subcellularLocation>
</comment>
<proteinExistence type="predicted"/>
<keyword evidence="4 6" id="KW-1133">Transmembrane helix</keyword>
<dbReference type="SUPFAM" id="SSF54523">
    <property type="entry name" value="Pili subunits"/>
    <property type="match status" value="1"/>
</dbReference>
<organism evidence="7 8">
    <name type="scientific">Undibacterium seohonense</name>
    <dbReference type="NCBI Taxonomy" id="1344950"/>
    <lineage>
        <taxon>Bacteria</taxon>
        <taxon>Pseudomonadati</taxon>
        <taxon>Pseudomonadota</taxon>
        <taxon>Betaproteobacteria</taxon>
        <taxon>Burkholderiales</taxon>
        <taxon>Oxalobacteraceae</taxon>
        <taxon>Undibacterium</taxon>
    </lineage>
</organism>
<keyword evidence="8" id="KW-1185">Reference proteome</keyword>
<dbReference type="PANTHER" id="PTHR30093:SF44">
    <property type="entry name" value="TYPE II SECRETION SYSTEM CORE PROTEIN G"/>
    <property type="match status" value="1"/>
</dbReference>
<accession>A0ABR6X7V2</accession>
<dbReference type="NCBIfam" id="TIGR02532">
    <property type="entry name" value="IV_pilin_GFxxxE"/>
    <property type="match status" value="1"/>
</dbReference>
<feature type="transmembrane region" description="Helical" evidence="6">
    <location>
        <begin position="20"/>
        <end position="39"/>
    </location>
</feature>
<name>A0ABR6X7V2_9BURK</name>
<keyword evidence="3 6" id="KW-0812">Transmembrane</keyword>
<evidence type="ECO:0000256" key="6">
    <source>
        <dbReference type="SAM" id="Phobius"/>
    </source>
</evidence>
<dbReference type="PROSITE" id="PS00409">
    <property type="entry name" value="PROKAR_NTER_METHYL"/>
    <property type="match status" value="1"/>
</dbReference>
<reference evidence="7 8" key="1">
    <citation type="submission" date="2020-08" db="EMBL/GenBank/DDBJ databases">
        <title>Novel species isolated from subtropical streams in China.</title>
        <authorList>
            <person name="Lu H."/>
        </authorList>
    </citation>
    <scope>NUCLEOTIDE SEQUENCE [LARGE SCALE GENOMIC DNA]</scope>
    <source>
        <strain evidence="7 8">KACC 16656</strain>
    </source>
</reference>
<dbReference type="InterPro" id="IPR045584">
    <property type="entry name" value="Pilin-like"/>
</dbReference>
<comment type="caution">
    <text evidence="7">The sequence shown here is derived from an EMBL/GenBank/DDBJ whole genome shotgun (WGS) entry which is preliminary data.</text>
</comment>
<evidence type="ECO:0000313" key="8">
    <source>
        <dbReference type="Proteomes" id="UP000648257"/>
    </source>
</evidence>
<evidence type="ECO:0000256" key="4">
    <source>
        <dbReference type="ARBA" id="ARBA00022989"/>
    </source>
</evidence>
<sequence length="159" mass="15867">MNLENAMQTYSTQKQAGFTLIELIVVIVILGILAATALPRFADLGGDARIASVNAARGSLAATSAMVHGAFLVRNSPTTVDMEGFAVAVVNEYPSAATIATGAGITVADYDITATATTVKISPKSAGATVHTAGTCSVVYTQAASAGAAPDITATTGGC</sequence>
<dbReference type="PANTHER" id="PTHR30093">
    <property type="entry name" value="GENERAL SECRETION PATHWAY PROTEIN G"/>
    <property type="match status" value="1"/>
</dbReference>
<evidence type="ECO:0000256" key="5">
    <source>
        <dbReference type="ARBA" id="ARBA00023136"/>
    </source>
</evidence>
<dbReference type="InterPro" id="IPR012902">
    <property type="entry name" value="N_methyl_site"/>
</dbReference>
<dbReference type="Gene3D" id="3.30.700.10">
    <property type="entry name" value="Glycoprotein, Type 4 Pilin"/>
    <property type="match status" value="1"/>
</dbReference>
<protein>
    <submittedName>
        <fullName evidence="7">Type II secretion system protein</fullName>
    </submittedName>
</protein>